<feature type="chain" id="PRO_5003721270" description="TonB-dependent receptor plug domain-containing protein" evidence="1">
    <location>
        <begin position="28"/>
        <end position="78"/>
    </location>
</feature>
<dbReference type="OrthoDB" id="1048862at2"/>
<accession>I9I049</accession>
<dbReference type="EMBL" id="AGXV01000021">
    <property type="protein sequence ID" value="EIY66154.1"/>
    <property type="molecule type" value="Genomic_DNA"/>
</dbReference>
<sequence>MKKVILLSMQFVCFFVVSFLLTQTTLAQGNSTVTGKVLDSLGESVIGASVLVKGTTSGTITMRPYRLHNKYLFGKRLG</sequence>
<comment type="caution">
    <text evidence="2">The sequence shown here is derived from an EMBL/GenBank/DDBJ whole genome shotgun (WGS) entry which is preliminary data.</text>
</comment>
<evidence type="ECO:0008006" key="4">
    <source>
        <dbReference type="Google" id="ProtNLM"/>
    </source>
</evidence>
<name>I9I049_9BACE</name>
<dbReference type="Proteomes" id="UP000005150">
    <property type="component" value="Unassembled WGS sequence"/>
</dbReference>
<proteinExistence type="predicted"/>
<organism evidence="2 3">
    <name type="scientific">Bacteroides salyersiae CL02T12C01</name>
    <dbReference type="NCBI Taxonomy" id="997887"/>
    <lineage>
        <taxon>Bacteria</taxon>
        <taxon>Pseudomonadati</taxon>
        <taxon>Bacteroidota</taxon>
        <taxon>Bacteroidia</taxon>
        <taxon>Bacteroidales</taxon>
        <taxon>Bacteroidaceae</taxon>
        <taxon>Bacteroides</taxon>
    </lineage>
</organism>
<dbReference type="SUPFAM" id="SSF49464">
    <property type="entry name" value="Carboxypeptidase regulatory domain-like"/>
    <property type="match status" value="1"/>
</dbReference>
<reference evidence="2 3" key="1">
    <citation type="submission" date="2012-02" db="EMBL/GenBank/DDBJ databases">
        <title>The Genome Sequence of Bacteroides salyersiae CL02T12C01.</title>
        <authorList>
            <consortium name="The Broad Institute Genome Sequencing Platform"/>
            <person name="Earl A."/>
            <person name="Ward D."/>
            <person name="Feldgarden M."/>
            <person name="Gevers D."/>
            <person name="Zitomersky N.L."/>
            <person name="Coyne M.J."/>
            <person name="Comstock L.E."/>
            <person name="Young S.K."/>
            <person name="Zeng Q."/>
            <person name="Gargeya S."/>
            <person name="Fitzgerald M."/>
            <person name="Haas B."/>
            <person name="Abouelleil A."/>
            <person name="Alvarado L."/>
            <person name="Arachchi H.M."/>
            <person name="Berlin A."/>
            <person name="Chapman S.B."/>
            <person name="Gearin G."/>
            <person name="Goldberg J."/>
            <person name="Griggs A."/>
            <person name="Gujja S."/>
            <person name="Hansen M."/>
            <person name="Heiman D."/>
            <person name="Howarth C."/>
            <person name="Larimer J."/>
            <person name="Lui A."/>
            <person name="MacDonald P.J.P."/>
            <person name="McCowen C."/>
            <person name="Montmayeur A."/>
            <person name="Murphy C."/>
            <person name="Neiman D."/>
            <person name="Pearson M."/>
            <person name="Priest M."/>
            <person name="Roberts A."/>
            <person name="Saif S."/>
            <person name="Shea T."/>
            <person name="Sisk P."/>
            <person name="Stolte C."/>
            <person name="Sykes S."/>
            <person name="Wortman J."/>
            <person name="Nusbaum C."/>
            <person name="Birren B."/>
        </authorList>
    </citation>
    <scope>NUCLEOTIDE SEQUENCE [LARGE SCALE GENOMIC DNA]</scope>
    <source>
        <strain evidence="2 3">CL02T12C01</strain>
    </source>
</reference>
<keyword evidence="3" id="KW-1185">Reference proteome</keyword>
<gene>
    <name evidence="2" type="ORF">HMPREF1071_01512</name>
</gene>
<evidence type="ECO:0000256" key="1">
    <source>
        <dbReference type="SAM" id="SignalP"/>
    </source>
</evidence>
<protein>
    <recommendedName>
        <fullName evidence="4">TonB-dependent receptor plug domain-containing protein</fullName>
    </recommendedName>
</protein>
<dbReference type="AlphaFoldDB" id="I9I049"/>
<dbReference type="RefSeq" id="WP_007479410.1">
    <property type="nucleotide sequence ID" value="NZ_JH724307.1"/>
</dbReference>
<evidence type="ECO:0000313" key="2">
    <source>
        <dbReference type="EMBL" id="EIY66154.1"/>
    </source>
</evidence>
<dbReference type="HOGENOM" id="CLU_2614710_0_0_10"/>
<feature type="signal peptide" evidence="1">
    <location>
        <begin position="1"/>
        <end position="27"/>
    </location>
</feature>
<keyword evidence="1" id="KW-0732">Signal</keyword>
<evidence type="ECO:0000313" key="3">
    <source>
        <dbReference type="Proteomes" id="UP000005150"/>
    </source>
</evidence>
<dbReference type="InterPro" id="IPR008969">
    <property type="entry name" value="CarboxyPept-like_regulatory"/>
</dbReference>